<proteinExistence type="predicted"/>
<sequence length="122" mass="13151">MTDRVDAALESLAAPWVTVPDLAERLGIRLADVRRLIEDRVLLAGRIGERAVVAVPEAFLDEEGPLASLRGTFTVLADGGMDDAEILRWLFSPAEVAGGTPIAALQGGRKTEVRRLAMETAW</sequence>
<evidence type="ECO:0000313" key="3">
    <source>
        <dbReference type="EMBL" id="CCH78958.1"/>
    </source>
</evidence>
<comment type="caution">
    <text evidence="3">The sequence shown here is derived from an EMBL/GenBank/DDBJ whole genome shotgun (WGS) entry which is preliminary data.</text>
</comment>
<dbReference type="EMBL" id="CAJB01000314">
    <property type="protein sequence ID" value="CCH78958.1"/>
    <property type="molecule type" value="Genomic_DNA"/>
</dbReference>
<protein>
    <submittedName>
        <fullName evidence="3">Putative transcriptional regulatory protein</fullName>
    </submittedName>
</protein>
<dbReference type="InterPro" id="IPR041098">
    <property type="entry name" value="Rv2175c_C"/>
</dbReference>
<dbReference type="RefSeq" id="WP_048555643.1">
    <property type="nucleotide sequence ID" value="NZ_HF570958.1"/>
</dbReference>
<feature type="domain" description="Rv2175c C-terminal" evidence="1">
    <location>
        <begin position="68"/>
        <end position="118"/>
    </location>
</feature>
<keyword evidence="4" id="KW-1185">Reference proteome</keyword>
<dbReference type="Pfam" id="PF18367">
    <property type="entry name" value="Rv2175c_C"/>
    <property type="match status" value="1"/>
</dbReference>
<dbReference type="AlphaFoldDB" id="A0A077LYG3"/>
<evidence type="ECO:0000259" key="2">
    <source>
        <dbReference type="Pfam" id="PF21531"/>
    </source>
</evidence>
<dbReference type="Pfam" id="PF21531">
    <property type="entry name" value="Rv2175c_wHTH"/>
    <property type="match status" value="1"/>
</dbReference>
<dbReference type="GO" id="GO:0003677">
    <property type="term" value="F:DNA binding"/>
    <property type="evidence" value="ECO:0007669"/>
    <property type="project" value="InterPro"/>
</dbReference>
<accession>A0A077LYG3</accession>
<evidence type="ECO:0000313" key="4">
    <source>
        <dbReference type="Proteomes" id="UP000035721"/>
    </source>
</evidence>
<organism evidence="3 4">
    <name type="scientific">Nostocoides japonicum T1-X7</name>
    <dbReference type="NCBI Taxonomy" id="1194083"/>
    <lineage>
        <taxon>Bacteria</taxon>
        <taxon>Bacillati</taxon>
        <taxon>Actinomycetota</taxon>
        <taxon>Actinomycetes</taxon>
        <taxon>Micrococcales</taxon>
        <taxon>Intrasporangiaceae</taxon>
        <taxon>Nostocoides</taxon>
    </lineage>
</organism>
<gene>
    <name evidence="3" type="ORF">BN12_3810005</name>
</gene>
<reference evidence="3 4" key="1">
    <citation type="journal article" date="2013" name="ISME J.">
        <title>A metabolic model for members of the genus Tetrasphaera involved in enhanced biological phosphorus removal.</title>
        <authorList>
            <person name="Kristiansen R."/>
            <person name="Nguyen H.T.T."/>
            <person name="Saunders A.M."/>
            <person name="Nielsen J.L."/>
            <person name="Wimmer R."/>
            <person name="Le V.Q."/>
            <person name="McIlroy S.J."/>
            <person name="Petrovski S."/>
            <person name="Seviour R.J."/>
            <person name="Calteau A."/>
            <person name="Nielsen K.L."/>
            <person name="Nielsen P.H."/>
        </authorList>
    </citation>
    <scope>NUCLEOTIDE SEQUENCE [LARGE SCALE GENOMIC DNA]</scope>
    <source>
        <strain evidence="3 4">T1-X7</strain>
    </source>
</reference>
<dbReference type="Proteomes" id="UP000035721">
    <property type="component" value="Unassembled WGS sequence"/>
</dbReference>
<dbReference type="InterPro" id="IPR048576">
    <property type="entry name" value="Rv2175c_wHTH"/>
</dbReference>
<feature type="domain" description="DNA-binding protein Rv2175c wHTH" evidence="2">
    <location>
        <begin position="14"/>
        <end position="60"/>
    </location>
</feature>
<evidence type="ECO:0000259" key="1">
    <source>
        <dbReference type="Pfam" id="PF18367"/>
    </source>
</evidence>
<name>A0A077LYG3_9MICO</name>
<dbReference type="STRING" id="1194083.BN12_3810005"/>